<dbReference type="Pfam" id="PF12698">
    <property type="entry name" value="ABC2_membrane_3"/>
    <property type="match status" value="1"/>
</dbReference>
<feature type="domain" description="ABC-2 type transporter transmembrane" evidence="7">
    <location>
        <begin position="27"/>
        <end position="372"/>
    </location>
</feature>
<reference evidence="8 9" key="1">
    <citation type="submission" date="2018-10" db="EMBL/GenBank/DDBJ databases">
        <title>Effects of UV and annual dynamics of microbial communities in freshwater RAS systems.</title>
        <authorList>
            <person name="Bekkelund A.K."/>
            <person name="Hansen B.R."/>
            <person name="Stokken H."/>
            <person name="Eriksen B.F."/>
            <person name="Kashulin N.A."/>
        </authorList>
    </citation>
    <scope>NUCLEOTIDE SEQUENCE [LARGE SCALE GENOMIC DNA]</scope>
    <source>
        <strain evidence="8 9">BHSEK</strain>
    </source>
</reference>
<protein>
    <submittedName>
        <fullName evidence="8">ABC transporter permease</fullName>
    </submittedName>
</protein>
<gene>
    <name evidence="8" type="ORF">D9M09_08735</name>
</gene>
<dbReference type="Proteomes" id="UP000279594">
    <property type="component" value="Chromosome"/>
</dbReference>
<name>A0A3G2EHV6_9BURK</name>
<feature type="transmembrane region" description="Helical" evidence="6">
    <location>
        <begin position="356"/>
        <end position="374"/>
    </location>
</feature>
<feature type="transmembrane region" description="Helical" evidence="6">
    <location>
        <begin position="23"/>
        <end position="40"/>
    </location>
</feature>
<dbReference type="EMBL" id="CP033019">
    <property type="protein sequence ID" value="AYM79472.1"/>
    <property type="molecule type" value="Genomic_DNA"/>
</dbReference>
<feature type="transmembrane region" description="Helical" evidence="6">
    <location>
        <begin position="185"/>
        <end position="210"/>
    </location>
</feature>
<feature type="transmembrane region" description="Helical" evidence="6">
    <location>
        <begin position="231"/>
        <end position="255"/>
    </location>
</feature>
<dbReference type="Gene3D" id="3.40.1710.10">
    <property type="entry name" value="abc type-2 transporter like domain"/>
    <property type="match status" value="1"/>
</dbReference>
<evidence type="ECO:0000256" key="4">
    <source>
        <dbReference type="ARBA" id="ARBA00022989"/>
    </source>
</evidence>
<sequence length="390" mass="42588">MGACMIWPAFIATWRAMLTDKGALTLLFIGGIIYSFFYPLPYSTEIVQRVPVAVVDQDRSAMSRQLTRFAMAHPSLQVVAVTPDLPVAQDLLWRDKVMGVLILPDGLQTDVLAGRAAHAQVAGNGLYLMLNKVALNGLAEVVGTVSAGIELKRLGAGTPSTVQANQQRSPIAFDAVPLFNVKEGYGAYVVPGVATLIVQQTLLIGMTMLFGTWYQRKSFPVAGRRTAGGYAGMLLAFACVAFLNCCYFFGFVFWFQDYPRGGNFGGMLLLLVLFSLAEAAFGMLLGMLFRTRERGTQLMIATSMPVLFLAGLTWPVSSMPVVLQWLRWLLPSTAGIQGFVALNQMGASLYEIRHEVAGLLALLLACVALGWWRWRKLEETVVDLNKAEGT</sequence>
<evidence type="ECO:0000313" key="8">
    <source>
        <dbReference type="EMBL" id="AYM79472.1"/>
    </source>
</evidence>
<keyword evidence="5 6" id="KW-0472">Membrane</keyword>
<dbReference type="InterPro" id="IPR013525">
    <property type="entry name" value="ABC2_TM"/>
</dbReference>
<evidence type="ECO:0000259" key="7">
    <source>
        <dbReference type="Pfam" id="PF12698"/>
    </source>
</evidence>
<evidence type="ECO:0000313" key="9">
    <source>
        <dbReference type="Proteomes" id="UP000279594"/>
    </source>
</evidence>
<evidence type="ECO:0000256" key="1">
    <source>
        <dbReference type="ARBA" id="ARBA00004651"/>
    </source>
</evidence>
<organism evidence="8 9">
    <name type="scientific">Janthinobacterium agaricidamnosum</name>
    <dbReference type="NCBI Taxonomy" id="55508"/>
    <lineage>
        <taxon>Bacteria</taxon>
        <taxon>Pseudomonadati</taxon>
        <taxon>Pseudomonadota</taxon>
        <taxon>Betaproteobacteria</taxon>
        <taxon>Burkholderiales</taxon>
        <taxon>Oxalobacteraceae</taxon>
        <taxon>Janthinobacterium</taxon>
    </lineage>
</organism>
<comment type="subcellular location">
    <subcellularLocation>
        <location evidence="1">Cell membrane</location>
        <topology evidence="1">Multi-pass membrane protein</topology>
    </subcellularLocation>
</comment>
<evidence type="ECO:0000256" key="3">
    <source>
        <dbReference type="ARBA" id="ARBA00022692"/>
    </source>
</evidence>
<accession>A0A3G2EHV6</accession>
<keyword evidence="9" id="KW-1185">Reference proteome</keyword>
<dbReference type="AlphaFoldDB" id="A0A3G2EHV6"/>
<proteinExistence type="predicted"/>
<dbReference type="InterPro" id="IPR051449">
    <property type="entry name" value="ABC-2_transporter_component"/>
</dbReference>
<evidence type="ECO:0000256" key="2">
    <source>
        <dbReference type="ARBA" id="ARBA00022475"/>
    </source>
</evidence>
<keyword evidence="4 6" id="KW-1133">Transmembrane helix</keyword>
<dbReference type="PANTHER" id="PTHR30294:SF46">
    <property type="entry name" value="ABC TRANSPORTER PERMEASE"/>
    <property type="match status" value="1"/>
</dbReference>
<dbReference type="GO" id="GO:0005886">
    <property type="term" value="C:plasma membrane"/>
    <property type="evidence" value="ECO:0007669"/>
    <property type="project" value="UniProtKB-SubCell"/>
</dbReference>
<evidence type="ECO:0000256" key="6">
    <source>
        <dbReference type="SAM" id="Phobius"/>
    </source>
</evidence>
<dbReference type="GO" id="GO:0140359">
    <property type="term" value="F:ABC-type transporter activity"/>
    <property type="evidence" value="ECO:0007669"/>
    <property type="project" value="InterPro"/>
</dbReference>
<dbReference type="PANTHER" id="PTHR30294">
    <property type="entry name" value="MEMBRANE COMPONENT OF ABC TRANSPORTER YHHJ-RELATED"/>
    <property type="match status" value="1"/>
</dbReference>
<evidence type="ECO:0000256" key="5">
    <source>
        <dbReference type="ARBA" id="ARBA00023136"/>
    </source>
</evidence>
<feature type="transmembrane region" description="Helical" evidence="6">
    <location>
        <begin position="267"/>
        <end position="286"/>
    </location>
</feature>
<keyword evidence="3 6" id="KW-0812">Transmembrane</keyword>
<keyword evidence="2" id="KW-1003">Cell membrane</keyword>